<evidence type="ECO:0000259" key="14">
    <source>
        <dbReference type="PROSITE" id="PS50975"/>
    </source>
</evidence>
<dbReference type="InterPro" id="IPR011761">
    <property type="entry name" value="ATP-grasp"/>
</dbReference>
<feature type="domain" description="Biotin carboxylation" evidence="15">
    <location>
        <begin position="1"/>
        <end position="445"/>
    </location>
</feature>
<keyword evidence="10" id="KW-0275">Fatty acid biosynthesis</keyword>
<protein>
    <recommendedName>
        <fullName evidence="4">biotin carboxylase</fullName>
        <ecNumber evidence="4">6.3.4.14</ecNumber>
    </recommendedName>
</protein>
<dbReference type="EMBL" id="FQVW01000001">
    <property type="protein sequence ID" value="SHF54359.1"/>
    <property type="molecule type" value="Genomic_DNA"/>
</dbReference>
<evidence type="ECO:0000256" key="4">
    <source>
        <dbReference type="ARBA" id="ARBA00013263"/>
    </source>
</evidence>
<comment type="catalytic activity">
    <reaction evidence="12">
        <text>N(6)-biotinyl-L-lysyl-[protein] + hydrogencarbonate + ATP = N(6)-carboxybiotinyl-L-lysyl-[protein] + ADP + phosphate + H(+)</text>
        <dbReference type="Rhea" id="RHEA:13501"/>
        <dbReference type="Rhea" id="RHEA-COMP:10505"/>
        <dbReference type="Rhea" id="RHEA-COMP:10506"/>
        <dbReference type="ChEBI" id="CHEBI:15378"/>
        <dbReference type="ChEBI" id="CHEBI:17544"/>
        <dbReference type="ChEBI" id="CHEBI:30616"/>
        <dbReference type="ChEBI" id="CHEBI:43474"/>
        <dbReference type="ChEBI" id="CHEBI:83144"/>
        <dbReference type="ChEBI" id="CHEBI:83145"/>
        <dbReference type="ChEBI" id="CHEBI:456216"/>
        <dbReference type="EC" id="6.3.4.14"/>
    </reaction>
</comment>
<keyword evidence="10" id="KW-0443">Lipid metabolism</keyword>
<dbReference type="FunFam" id="3.30.470.20:FF:000028">
    <property type="entry name" value="Methylcrotonoyl-CoA carboxylase subunit alpha, mitochondrial"/>
    <property type="match status" value="1"/>
</dbReference>
<dbReference type="Pfam" id="PF02786">
    <property type="entry name" value="CPSase_L_D2"/>
    <property type="match status" value="1"/>
</dbReference>
<dbReference type="GO" id="GO:0005524">
    <property type="term" value="F:ATP binding"/>
    <property type="evidence" value="ECO:0007669"/>
    <property type="project" value="UniProtKB-UniRule"/>
</dbReference>
<proteinExistence type="predicted"/>
<dbReference type="AlphaFoldDB" id="A0A1M5CI10"/>
<dbReference type="InterPro" id="IPR005482">
    <property type="entry name" value="Biotin_COase_C"/>
</dbReference>
<dbReference type="Gene3D" id="3.30.470.20">
    <property type="entry name" value="ATP-grasp fold, B domain"/>
    <property type="match status" value="1"/>
</dbReference>
<dbReference type="SMART" id="SM00878">
    <property type="entry name" value="Biotin_carb_C"/>
    <property type="match status" value="1"/>
</dbReference>
<dbReference type="PROSITE" id="PS00867">
    <property type="entry name" value="CPSASE_2"/>
    <property type="match status" value="1"/>
</dbReference>
<sequence>MIKKILIANRGEIAARVIKTCKKMGIKTVAVYSEADQKAPYVTMADESFHIGPPRVNESYLNVEKILSIAKETGVDAIHPGYGFLSENGSFAKKCEIENITFIGPKSDVIEKMGNKIAARNAMEEANVPIVPGTKEAVDTTEEAIKIANDIGYPIMLKAASGGGGIGMQVVRNDDEIHKAFDGNRKRAQTFFGDGSMFLEKKIENARHIEIQVLADNHGNAVHLFERECSIQRRNQKVIEEAPSTFISESTREKMGAAAIQAVNTLNYTNAGTIEFLVDEEENFYFLEMNTRIQVEHPVTEEITGIDIVEEQIKISSNQVLTIKQDDLSINGHAIEARIYAEDPVTFFPSPGHITTFETPTEDYVRLETGVESNYDVTPFYDPMISKLIVKGENREDTISKLKHTLQRFKIEGIKTNIPMLLKVIESEEFQKGNTTTAFVDEYYLPVVK</sequence>
<dbReference type="RefSeq" id="WP_072887175.1">
    <property type="nucleotide sequence ID" value="NZ_FQVW01000001.1"/>
</dbReference>
<dbReference type="GO" id="GO:0006633">
    <property type="term" value="P:fatty acid biosynthetic process"/>
    <property type="evidence" value="ECO:0007669"/>
    <property type="project" value="UniProtKB-KW"/>
</dbReference>
<evidence type="ECO:0000256" key="10">
    <source>
        <dbReference type="ARBA" id="ARBA00023160"/>
    </source>
</evidence>
<keyword evidence="8" id="KW-0276">Fatty acid metabolism</keyword>
<accession>A0A1M5CI10</accession>
<keyword evidence="11" id="KW-0092">Biotin</keyword>
<dbReference type="InterPro" id="IPR005481">
    <property type="entry name" value="BC-like_N"/>
</dbReference>
<evidence type="ECO:0000256" key="6">
    <source>
        <dbReference type="ARBA" id="ARBA00022598"/>
    </source>
</evidence>
<evidence type="ECO:0000256" key="9">
    <source>
        <dbReference type="ARBA" id="ARBA00022840"/>
    </source>
</evidence>
<dbReference type="PANTHER" id="PTHR18866">
    <property type="entry name" value="CARBOXYLASE:PYRUVATE/ACETYL-COA/PROPIONYL-COA CARBOXYLASE"/>
    <property type="match status" value="1"/>
</dbReference>
<keyword evidence="17" id="KW-1185">Reference proteome</keyword>
<dbReference type="InterPro" id="IPR005479">
    <property type="entry name" value="CPAse_ATP-bd"/>
</dbReference>
<evidence type="ECO:0000256" key="3">
    <source>
        <dbReference type="ARBA" id="ARBA00011750"/>
    </source>
</evidence>
<dbReference type="PROSITE" id="PS00866">
    <property type="entry name" value="CPSASE_1"/>
    <property type="match status" value="1"/>
</dbReference>
<evidence type="ECO:0000256" key="13">
    <source>
        <dbReference type="PROSITE-ProRule" id="PRU00409"/>
    </source>
</evidence>
<dbReference type="EC" id="6.3.4.14" evidence="4"/>
<dbReference type="NCBIfam" id="NF006367">
    <property type="entry name" value="PRK08591.1"/>
    <property type="match status" value="1"/>
</dbReference>
<dbReference type="PROSITE" id="PS50975">
    <property type="entry name" value="ATP_GRASP"/>
    <property type="match status" value="1"/>
</dbReference>
<dbReference type="PANTHER" id="PTHR18866:SF33">
    <property type="entry name" value="METHYLCROTONOYL-COA CARBOXYLASE SUBUNIT ALPHA, MITOCHONDRIAL-RELATED"/>
    <property type="match status" value="1"/>
</dbReference>
<dbReference type="STRING" id="930117.SAMN05216225_1001256"/>
<evidence type="ECO:0000256" key="8">
    <source>
        <dbReference type="ARBA" id="ARBA00022832"/>
    </source>
</evidence>
<keyword evidence="5" id="KW-0444">Lipid biosynthesis</keyword>
<dbReference type="PROSITE" id="PS50979">
    <property type="entry name" value="BC"/>
    <property type="match status" value="1"/>
</dbReference>
<dbReference type="InterPro" id="IPR016185">
    <property type="entry name" value="PreATP-grasp_dom_sf"/>
</dbReference>
<keyword evidence="6" id="KW-0436">Ligase</keyword>
<dbReference type="InterPro" id="IPR011054">
    <property type="entry name" value="Rudment_hybrid_motif"/>
</dbReference>
<dbReference type="GO" id="GO:0046872">
    <property type="term" value="F:metal ion binding"/>
    <property type="evidence" value="ECO:0007669"/>
    <property type="project" value="InterPro"/>
</dbReference>
<dbReference type="SUPFAM" id="SSF52440">
    <property type="entry name" value="PreATP-grasp domain"/>
    <property type="match status" value="1"/>
</dbReference>
<evidence type="ECO:0000256" key="12">
    <source>
        <dbReference type="ARBA" id="ARBA00048600"/>
    </source>
</evidence>
<evidence type="ECO:0000256" key="1">
    <source>
        <dbReference type="ARBA" id="ARBA00003761"/>
    </source>
</evidence>
<dbReference type="SUPFAM" id="SSF56059">
    <property type="entry name" value="Glutathione synthetase ATP-binding domain-like"/>
    <property type="match status" value="1"/>
</dbReference>
<dbReference type="Pfam" id="PF02785">
    <property type="entry name" value="Biotin_carb_C"/>
    <property type="match status" value="1"/>
</dbReference>
<keyword evidence="7 13" id="KW-0547">Nucleotide-binding</keyword>
<dbReference type="FunFam" id="3.40.50.20:FF:000010">
    <property type="entry name" value="Propionyl-CoA carboxylase subunit alpha"/>
    <property type="match status" value="1"/>
</dbReference>
<dbReference type="Pfam" id="PF00289">
    <property type="entry name" value="Biotin_carb_N"/>
    <property type="match status" value="1"/>
</dbReference>
<dbReference type="SUPFAM" id="SSF51246">
    <property type="entry name" value="Rudiment single hybrid motif"/>
    <property type="match status" value="1"/>
</dbReference>
<gene>
    <name evidence="16" type="ORF">SAMN05216225_1001256</name>
</gene>
<comment type="pathway">
    <text evidence="2">Lipid metabolism; malonyl-CoA biosynthesis; malonyl-CoA from acetyl-CoA: step 1/1.</text>
</comment>
<evidence type="ECO:0000313" key="17">
    <source>
        <dbReference type="Proteomes" id="UP000183988"/>
    </source>
</evidence>
<comment type="subunit">
    <text evidence="3">Acetyl-CoA carboxylase is a heterohexamer of biotin carboxyl carrier protein, biotin carboxylase and the two subunits of carboxyl transferase in a 2:2 complex.</text>
</comment>
<dbReference type="GO" id="GO:0004075">
    <property type="term" value="F:biotin carboxylase activity"/>
    <property type="evidence" value="ECO:0007669"/>
    <property type="project" value="UniProtKB-EC"/>
</dbReference>
<evidence type="ECO:0000259" key="15">
    <source>
        <dbReference type="PROSITE" id="PS50979"/>
    </source>
</evidence>
<evidence type="ECO:0000313" key="16">
    <source>
        <dbReference type="EMBL" id="SHF54359.1"/>
    </source>
</evidence>
<dbReference type="InterPro" id="IPR050856">
    <property type="entry name" value="Biotin_carboxylase_complex"/>
</dbReference>
<dbReference type="OrthoDB" id="9807469at2"/>
<evidence type="ECO:0000256" key="11">
    <source>
        <dbReference type="ARBA" id="ARBA00023267"/>
    </source>
</evidence>
<dbReference type="InterPro" id="IPR011764">
    <property type="entry name" value="Biotin_carboxylation_dom"/>
</dbReference>
<evidence type="ECO:0000256" key="7">
    <source>
        <dbReference type="ARBA" id="ARBA00022741"/>
    </source>
</evidence>
<organism evidence="16 17">
    <name type="scientific">Ornithinibacillus halophilus</name>
    <dbReference type="NCBI Taxonomy" id="930117"/>
    <lineage>
        <taxon>Bacteria</taxon>
        <taxon>Bacillati</taxon>
        <taxon>Bacillota</taxon>
        <taxon>Bacilli</taxon>
        <taxon>Bacillales</taxon>
        <taxon>Bacillaceae</taxon>
        <taxon>Ornithinibacillus</taxon>
    </lineage>
</organism>
<dbReference type="FunFam" id="3.30.1490.20:FF:000003">
    <property type="entry name" value="acetyl-CoA carboxylase isoform X1"/>
    <property type="match status" value="1"/>
</dbReference>
<evidence type="ECO:0000256" key="5">
    <source>
        <dbReference type="ARBA" id="ARBA00022516"/>
    </source>
</evidence>
<name>A0A1M5CI10_9BACI</name>
<reference evidence="16 17" key="1">
    <citation type="submission" date="2016-11" db="EMBL/GenBank/DDBJ databases">
        <authorList>
            <person name="Jaros S."/>
            <person name="Januszkiewicz K."/>
            <person name="Wedrychowicz H."/>
        </authorList>
    </citation>
    <scope>NUCLEOTIDE SEQUENCE [LARGE SCALE GENOMIC DNA]</scope>
    <source>
        <strain evidence="16 17">IBRC-M 10683</strain>
    </source>
</reference>
<keyword evidence="9 13" id="KW-0067">ATP-binding</keyword>
<comment type="function">
    <text evidence="1">This protein is a component of the acetyl coenzyme A carboxylase complex; first, biotin carboxylase catalyzes the carboxylation of the carrier protein and then the transcarboxylase transfers the carboxyl group to form malonyl-CoA.</text>
</comment>
<dbReference type="Proteomes" id="UP000183988">
    <property type="component" value="Unassembled WGS sequence"/>
</dbReference>
<evidence type="ECO:0000256" key="2">
    <source>
        <dbReference type="ARBA" id="ARBA00004956"/>
    </source>
</evidence>
<feature type="domain" description="ATP-grasp" evidence="14">
    <location>
        <begin position="120"/>
        <end position="317"/>
    </location>
</feature>